<dbReference type="EMBL" id="JAVHNR010000001">
    <property type="protein sequence ID" value="KAK6357118.1"/>
    <property type="molecule type" value="Genomic_DNA"/>
</dbReference>
<keyword evidence="3" id="KW-1185">Reference proteome</keyword>
<name>A0AAN8RNB4_9PEZI</name>
<evidence type="ECO:0000313" key="3">
    <source>
        <dbReference type="Proteomes" id="UP001313282"/>
    </source>
</evidence>
<gene>
    <name evidence="2" type="ORF">TWF718_001444</name>
</gene>
<accession>A0AAN8RNB4</accession>
<evidence type="ECO:0000256" key="1">
    <source>
        <dbReference type="SAM" id="MobiDB-lite"/>
    </source>
</evidence>
<feature type="region of interest" description="Disordered" evidence="1">
    <location>
        <begin position="13"/>
        <end position="48"/>
    </location>
</feature>
<dbReference type="Proteomes" id="UP001313282">
    <property type="component" value="Unassembled WGS sequence"/>
</dbReference>
<comment type="caution">
    <text evidence="2">The sequence shown here is derived from an EMBL/GenBank/DDBJ whole genome shotgun (WGS) entry which is preliminary data.</text>
</comment>
<dbReference type="AlphaFoldDB" id="A0AAN8RNB4"/>
<protein>
    <submittedName>
        <fullName evidence="2">Uncharacterized protein</fullName>
    </submittedName>
</protein>
<organism evidence="2 3">
    <name type="scientific">Orbilia javanica</name>
    <dbReference type="NCBI Taxonomy" id="47235"/>
    <lineage>
        <taxon>Eukaryota</taxon>
        <taxon>Fungi</taxon>
        <taxon>Dikarya</taxon>
        <taxon>Ascomycota</taxon>
        <taxon>Pezizomycotina</taxon>
        <taxon>Orbiliomycetes</taxon>
        <taxon>Orbiliales</taxon>
        <taxon>Orbiliaceae</taxon>
        <taxon>Orbilia</taxon>
    </lineage>
</organism>
<evidence type="ECO:0000313" key="2">
    <source>
        <dbReference type="EMBL" id="KAK6357118.1"/>
    </source>
</evidence>
<sequence>MCFRDSNVEYLDQPARPSSFKTETTTADKDAIKQAKAAEKAQKQAERERNAAIRRKMMYGAGGGAAFIG</sequence>
<proteinExistence type="predicted"/>
<reference evidence="2 3" key="1">
    <citation type="submission" date="2019-10" db="EMBL/GenBank/DDBJ databases">
        <authorList>
            <person name="Palmer J.M."/>
        </authorList>
    </citation>
    <scope>NUCLEOTIDE SEQUENCE [LARGE SCALE GENOMIC DNA]</scope>
    <source>
        <strain evidence="2 3">TWF718</strain>
    </source>
</reference>
<feature type="compositionally biased region" description="Basic and acidic residues" evidence="1">
    <location>
        <begin position="26"/>
        <end position="48"/>
    </location>
</feature>